<proteinExistence type="predicted"/>
<protein>
    <submittedName>
        <fullName evidence="1">Uncharacterized protein</fullName>
    </submittedName>
</protein>
<evidence type="ECO:0000313" key="2">
    <source>
        <dbReference type="Proteomes" id="UP001189624"/>
    </source>
</evidence>
<evidence type="ECO:0000313" key="1">
    <source>
        <dbReference type="EMBL" id="CAJ1930153.1"/>
    </source>
</evidence>
<organism evidence="1 2">
    <name type="scientific">Sphenostylis stenocarpa</name>
    <dbReference type="NCBI Taxonomy" id="92480"/>
    <lineage>
        <taxon>Eukaryota</taxon>
        <taxon>Viridiplantae</taxon>
        <taxon>Streptophyta</taxon>
        <taxon>Embryophyta</taxon>
        <taxon>Tracheophyta</taxon>
        <taxon>Spermatophyta</taxon>
        <taxon>Magnoliopsida</taxon>
        <taxon>eudicotyledons</taxon>
        <taxon>Gunneridae</taxon>
        <taxon>Pentapetalae</taxon>
        <taxon>rosids</taxon>
        <taxon>fabids</taxon>
        <taxon>Fabales</taxon>
        <taxon>Fabaceae</taxon>
        <taxon>Papilionoideae</taxon>
        <taxon>50 kb inversion clade</taxon>
        <taxon>NPAAA clade</taxon>
        <taxon>indigoferoid/millettioid clade</taxon>
        <taxon>Phaseoleae</taxon>
        <taxon>Sphenostylis</taxon>
    </lineage>
</organism>
<dbReference type="Gramene" id="rna-AYBTSS11_LOCUS4653">
    <property type="protein sequence ID" value="CAJ1930153.1"/>
    <property type="gene ID" value="gene-AYBTSS11_LOCUS4653"/>
</dbReference>
<accession>A0AA86S225</accession>
<dbReference type="AlphaFoldDB" id="A0AA86S225"/>
<dbReference type="Proteomes" id="UP001189624">
    <property type="component" value="Chromosome 2"/>
</dbReference>
<dbReference type="EMBL" id="OY731399">
    <property type="protein sequence ID" value="CAJ1930153.1"/>
    <property type="molecule type" value="Genomic_DNA"/>
</dbReference>
<gene>
    <name evidence="1" type="ORF">AYBTSS11_LOCUS4653</name>
</gene>
<sequence length="66" mass="7503">MPAFGHVLKERGVLGWTRKARVLLQHLSTLKTPGFLLRSMKWKGDVGMDPDNKAEMNPKIWLAKCV</sequence>
<reference evidence="1" key="1">
    <citation type="submission" date="2023-10" db="EMBL/GenBank/DDBJ databases">
        <authorList>
            <person name="Domelevo Entfellner J.-B."/>
        </authorList>
    </citation>
    <scope>NUCLEOTIDE SEQUENCE</scope>
</reference>
<keyword evidence="2" id="KW-1185">Reference proteome</keyword>
<name>A0AA86S225_9FABA</name>